<dbReference type="SUPFAM" id="SSF52540">
    <property type="entry name" value="P-loop containing nucleoside triphosphate hydrolases"/>
    <property type="match status" value="1"/>
</dbReference>
<evidence type="ECO:0000313" key="8">
    <source>
        <dbReference type="Proteomes" id="UP000288096"/>
    </source>
</evidence>
<dbReference type="PIRSF" id="PIRSF039137">
    <property type="entry name" value="ABC_branched_ATPase"/>
    <property type="match status" value="1"/>
</dbReference>
<dbReference type="PROSITE" id="PS50893">
    <property type="entry name" value="ABC_TRANSPORTER_2"/>
    <property type="match status" value="1"/>
</dbReference>
<protein>
    <submittedName>
        <fullName evidence="7">ABC transporter ATP-binding protein</fullName>
    </submittedName>
</protein>
<dbReference type="GO" id="GO:0016887">
    <property type="term" value="F:ATP hydrolysis activity"/>
    <property type="evidence" value="ECO:0007669"/>
    <property type="project" value="InterPro"/>
</dbReference>
<dbReference type="AlphaFoldDB" id="A0A401FU85"/>
<keyword evidence="5" id="KW-0029">Amino-acid transport</keyword>
<dbReference type="InterPro" id="IPR030660">
    <property type="entry name" value="ABC_branched_ATPase_LivF/BraG"/>
</dbReference>
<evidence type="ECO:0000256" key="2">
    <source>
        <dbReference type="ARBA" id="ARBA00022448"/>
    </source>
</evidence>
<dbReference type="EMBL" id="BEXT01000001">
    <property type="protein sequence ID" value="GBC60520.1"/>
    <property type="molecule type" value="Genomic_DNA"/>
</dbReference>
<dbReference type="InterPro" id="IPR003593">
    <property type="entry name" value="AAA+_ATPase"/>
</dbReference>
<reference evidence="8" key="1">
    <citation type="submission" date="2017-11" db="EMBL/GenBank/DDBJ databases">
        <authorList>
            <person name="Watanabe M."/>
            <person name="Kojima H."/>
        </authorList>
    </citation>
    <scope>NUCLEOTIDE SEQUENCE [LARGE SCALE GENOMIC DNA]</scope>
    <source>
        <strain evidence="8">Tokyo 01</strain>
    </source>
</reference>
<sequence>MLRIKNLKCYYGRIMAIKGVSLSVRKGELISLIGANGAGKSTLLEAICGLLPGWKGEILFEDEPLAGLDPPSVVRRGISLVPEGRLIFPPLSVTDNLKLGAYTLYRRKRHKDVAADLEMIRDMFPILRERANQPAGTLSGGEQQMLAIGRALMARPRLLALDEPSMGLAPLMVEQILETLLTLRQQGLTILLVEQNAQAALKIADRGYVLETGKVVLQGPASELLTDSEVKRAYLGRDYEEFYDGRA</sequence>
<evidence type="ECO:0000256" key="3">
    <source>
        <dbReference type="ARBA" id="ARBA00022741"/>
    </source>
</evidence>
<dbReference type="PANTHER" id="PTHR43820:SF4">
    <property type="entry name" value="HIGH-AFFINITY BRANCHED-CHAIN AMINO ACID TRANSPORT ATP-BINDING PROTEIN LIVF"/>
    <property type="match status" value="1"/>
</dbReference>
<gene>
    <name evidence="7" type="ORF">DENIS_1477</name>
</gene>
<dbReference type="Gene3D" id="3.40.50.300">
    <property type="entry name" value="P-loop containing nucleotide triphosphate hydrolases"/>
    <property type="match status" value="1"/>
</dbReference>
<dbReference type="Proteomes" id="UP000288096">
    <property type="component" value="Unassembled WGS sequence"/>
</dbReference>
<evidence type="ECO:0000259" key="6">
    <source>
        <dbReference type="PROSITE" id="PS50893"/>
    </source>
</evidence>
<dbReference type="InterPro" id="IPR003439">
    <property type="entry name" value="ABC_transporter-like_ATP-bd"/>
</dbReference>
<dbReference type="OrthoDB" id="9780436at2"/>
<dbReference type="GO" id="GO:0005524">
    <property type="term" value="F:ATP binding"/>
    <property type="evidence" value="ECO:0007669"/>
    <property type="project" value="UniProtKB-KW"/>
</dbReference>
<evidence type="ECO:0000313" key="7">
    <source>
        <dbReference type="EMBL" id="GBC60520.1"/>
    </source>
</evidence>
<feature type="domain" description="ABC transporter" evidence="6">
    <location>
        <begin position="2"/>
        <end position="237"/>
    </location>
</feature>
<keyword evidence="8" id="KW-1185">Reference proteome</keyword>
<evidence type="ECO:0000256" key="5">
    <source>
        <dbReference type="ARBA" id="ARBA00022970"/>
    </source>
</evidence>
<dbReference type="InterPro" id="IPR052156">
    <property type="entry name" value="BCAA_Transport_ATP-bd_LivF"/>
</dbReference>
<dbReference type="RefSeq" id="WP_124327925.1">
    <property type="nucleotide sequence ID" value="NZ_BEXT01000001.1"/>
</dbReference>
<evidence type="ECO:0000256" key="4">
    <source>
        <dbReference type="ARBA" id="ARBA00022840"/>
    </source>
</evidence>
<comment type="similarity">
    <text evidence="1">Belongs to the ABC transporter superfamily.</text>
</comment>
<keyword evidence="4 7" id="KW-0067">ATP-binding</keyword>
<dbReference type="GO" id="GO:0015658">
    <property type="term" value="F:branched-chain amino acid transmembrane transporter activity"/>
    <property type="evidence" value="ECO:0007669"/>
    <property type="project" value="InterPro"/>
</dbReference>
<dbReference type="PANTHER" id="PTHR43820">
    <property type="entry name" value="HIGH-AFFINITY BRANCHED-CHAIN AMINO ACID TRANSPORT ATP-BINDING PROTEIN LIVF"/>
    <property type="match status" value="1"/>
</dbReference>
<proteinExistence type="inferred from homology"/>
<comment type="caution">
    <text evidence="7">The sequence shown here is derived from an EMBL/GenBank/DDBJ whole genome shotgun (WGS) entry which is preliminary data.</text>
</comment>
<dbReference type="SMART" id="SM00382">
    <property type="entry name" value="AAA"/>
    <property type="match status" value="1"/>
</dbReference>
<dbReference type="CDD" id="cd03224">
    <property type="entry name" value="ABC_TM1139_LivF_branched"/>
    <property type="match status" value="1"/>
</dbReference>
<dbReference type="PROSITE" id="PS00211">
    <property type="entry name" value="ABC_TRANSPORTER_1"/>
    <property type="match status" value="1"/>
</dbReference>
<accession>A0A401FU85</accession>
<reference evidence="8" key="2">
    <citation type="submission" date="2019-01" db="EMBL/GenBank/DDBJ databases">
        <title>Genome sequence of Desulfonema ishimotonii strain Tokyo 01.</title>
        <authorList>
            <person name="Fukui M."/>
        </authorList>
    </citation>
    <scope>NUCLEOTIDE SEQUENCE [LARGE SCALE GENOMIC DNA]</scope>
    <source>
        <strain evidence="8">Tokyo 01</strain>
    </source>
</reference>
<evidence type="ECO:0000256" key="1">
    <source>
        <dbReference type="ARBA" id="ARBA00005417"/>
    </source>
</evidence>
<dbReference type="InterPro" id="IPR017871">
    <property type="entry name" value="ABC_transporter-like_CS"/>
</dbReference>
<keyword evidence="3" id="KW-0547">Nucleotide-binding</keyword>
<keyword evidence="2" id="KW-0813">Transport</keyword>
<name>A0A401FU85_9BACT</name>
<dbReference type="Pfam" id="PF00005">
    <property type="entry name" value="ABC_tran"/>
    <property type="match status" value="1"/>
</dbReference>
<organism evidence="7 8">
    <name type="scientific">Desulfonema ishimotonii</name>
    <dbReference type="NCBI Taxonomy" id="45657"/>
    <lineage>
        <taxon>Bacteria</taxon>
        <taxon>Pseudomonadati</taxon>
        <taxon>Thermodesulfobacteriota</taxon>
        <taxon>Desulfobacteria</taxon>
        <taxon>Desulfobacterales</taxon>
        <taxon>Desulfococcaceae</taxon>
        <taxon>Desulfonema</taxon>
    </lineage>
</organism>
<dbReference type="GO" id="GO:0015807">
    <property type="term" value="P:L-amino acid transport"/>
    <property type="evidence" value="ECO:0007669"/>
    <property type="project" value="TreeGrafter"/>
</dbReference>
<dbReference type="InterPro" id="IPR027417">
    <property type="entry name" value="P-loop_NTPase"/>
</dbReference>